<dbReference type="PANTHER" id="PTHR13191">
    <property type="entry name" value="RIBOSOMAL RNA PROCESSING PROTEIN 7-RELATED"/>
    <property type="match status" value="1"/>
</dbReference>
<evidence type="ECO:0000256" key="2">
    <source>
        <dbReference type="SAM" id="MobiDB-lite"/>
    </source>
</evidence>
<evidence type="ECO:0000259" key="3">
    <source>
        <dbReference type="Pfam" id="PF12923"/>
    </source>
</evidence>
<feature type="region of interest" description="Disordered" evidence="2">
    <location>
        <begin position="1"/>
        <end position="20"/>
    </location>
</feature>
<dbReference type="AlphaFoldDB" id="A0A7S4EUJ3"/>
<dbReference type="InterPro" id="IPR035979">
    <property type="entry name" value="RBD_domain_sf"/>
</dbReference>
<evidence type="ECO:0000313" key="4">
    <source>
        <dbReference type="EMBL" id="CAE0752649.1"/>
    </source>
</evidence>
<dbReference type="GO" id="GO:0006364">
    <property type="term" value="P:rRNA processing"/>
    <property type="evidence" value="ECO:0007669"/>
    <property type="project" value="TreeGrafter"/>
</dbReference>
<comment type="similarity">
    <text evidence="1">Belongs to the RRP7 family.</text>
</comment>
<dbReference type="GO" id="GO:0034456">
    <property type="term" value="C:UTP-C complex"/>
    <property type="evidence" value="ECO:0007669"/>
    <property type="project" value="TreeGrafter"/>
</dbReference>
<proteinExistence type="inferred from homology"/>
<dbReference type="Gene3D" id="6.10.250.1770">
    <property type="match status" value="1"/>
</dbReference>
<dbReference type="EMBL" id="HBIZ01008972">
    <property type="protein sequence ID" value="CAE0752649.1"/>
    <property type="molecule type" value="Transcribed_RNA"/>
</dbReference>
<dbReference type="InterPro" id="IPR040446">
    <property type="entry name" value="RRP7"/>
</dbReference>
<dbReference type="GO" id="GO:0000028">
    <property type="term" value="P:ribosomal small subunit assembly"/>
    <property type="evidence" value="ECO:0007669"/>
    <property type="project" value="TreeGrafter"/>
</dbReference>
<dbReference type="GO" id="GO:0003676">
    <property type="term" value="F:nucleic acid binding"/>
    <property type="evidence" value="ECO:0007669"/>
    <property type="project" value="InterPro"/>
</dbReference>
<dbReference type="Gene3D" id="3.30.70.330">
    <property type="match status" value="1"/>
</dbReference>
<dbReference type="InterPro" id="IPR012677">
    <property type="entry name" value="Nucleotide-bd_a/b_plait_sf"/>
</dbReference>
<gene>
    <name evidence="4" type="ORF">PCAR00345_LOCUS5236</name>
</gene>
<reference evidence="4" key="1">
    <citation type="submission" date="2021-01" db="EMBL/GenBank/DDBJ databases">
        <authorList>
            <person name="Corre E."/>
            <person name="Pelletier E."/>
            <person name="Niang G."/>
            <person name="Scheremetjew M."/>
            <person name="Finn R."/>
            <person name="Kale V."/>
            <person name="Holt S."/>
            <person name="Cochrane G."/>
            <person name="Meng A."/>
            <person name="Brown T."/>
            <person name="Cohen L."/>
        </authorList>
    </citation>
    <scope>NUCLEOTIDE SEQUENCE</scope>
    <source>
        <strain evidence="4">CCMP645</strain>
    </source>
</reference>
<dbReference type="InterPro" id="IPR024326">
    <property type="entry name" value="RRP7_C"/>
</dbReference>
<protein>
    <recommendedName>
        <fullName evidence="3">Ribosomal RNA-processing protein 7 C-terminal domain-containing protein</fullName>
    </recommendedName>
</protein>
<dbReference type="SUPFAM" id="SSF54928">
    <property type="entry name" value="RNA-binding domain, RBD"/>
    <property type="match status" value="1"/>
</dbReference>
<sequence>MVGRARQSTLPTTMPPTPSSRYQRLLVRRRGSCFCTVMLMRAHTSKAGDTDHPAGRTLFLINVPAACTSDMLKTMLSTFGNVRTVTIGTLAPDSADILSGEITGSRTAHVVFKSPVALEKALASDECLALVGGSSDSTKTGKATSEECSREELQTSVDNFMKKFEADEARRIREAEAAHNRMDADGFVVVTRKRKGRNTSTDGEVTVGAASDAASAARAAKRAKKKRADTIDFYQFQRHERKREQLTKLREQFEADRARIAKMRLDRKFKPL</sequence>
<organism evidence="4">
    <name type="scientific">Chrysotila carterae</name>
    <name type="common">Marine alga</name>
    <name type="synonym">Syracosphaera carterae</name>
    <dbReference type="NCBI Taxonomy" id="13221"/>
    <lineage>
        <taxon>Eukaryota</taxon>
        <taxon>Haptista</taxon>
        <taxon>Haptophyta</taxon>
        <taxon>Prymnesiophyceae</taxon>
        <taxon>Isochrysidales</taxon>
        <taxon>Isochrysidaceae</taxon>
        <taxon>Chrysotila</taxon>
    </lineage>
</organism>
<evidence type="ECO:0000256" key="1">
    <source>
        <dbReference type="ARBA" id="ARBA00006110"/>
    </source>
</evidence>
<name>A0A7S4EUJ3_CHRCT</name>
<accession>A0A7S4EUJ3</accession>
<dbReference type="GO" id="GO:0032545">
    <property type="term" value="C:CURI complex"/>
    <property type="evidence" value="ECO:0007669"/>
    <property type="project" value="TreeGrafter"/>
</dbReference>
<dbReference type="PANTHER" id="PTHR13191:SF0">
    <property type="entry name" value="RIBOSOMAL RNA-PROCESSING PROTEIN 7 HOMOLOG A-RELATED"/>
    <property type="match status" value="1"/>
</dbReference>
<dbReference type="Pfam" id="PF12923">
    <property type="entry name" value="RRP7"/>
    <property type="match status" value="1"/>
</dbReference>
<feature type="domain" description="Ribosomal RNA-processing protein 7 C-terminal" evidence="3">
    <location>
        <begin position="148"/>
        <end position="271"/>
    </location>
</feature>